<dbReference type="InterPro" id="IPR046878">
    <property type="entry name" value="Big_14"/>
</dbReference>
<dbReference type="Proteomes" id="UP001493487">
    <property type="component" value="Unassembled WGS sequence"/>
</dbReference>
<reference evidence="2 3" key="1">
    <citation type="journal article" date="2023" name="Genome Announc.">
        <title>Pan-Genome Analyses of the Genus Cohnella and Proposal of the Novel Species Cohnella silvisoli sp. nov., Isolated from Forest Soil.</title>
        <authorList>
            <person name="Wang C."/>
            <person name="Mao L."/>
            <person name="Bao G."/>
            <person name="Zhu H."/>
        </authorList>
    </citation>
    <scope>NUCLEOTIDE SEQUENCE [LARGE SCALE GENOMIC DNA]</scope>
    <source>
        <strain evidence="2 3">NL03-T5-1</strain>
    </source>
</reference>
<dbReference type="EMBL" id="JASKHM010000017">
    <property type="protein sequence ID" value="MEQ4485855.1"/>
    <property type="molecule type" value="Genomic_DNA"/>
</dbReference>
<organism evidence="2 3">
    <name type="scientific">Cohnella silvisoli</name>
    <dbReference type="NCBI Taxonomy" id="2873699"/>
    <lineage>
        <taxon>Bacteria</taxon>
        <taxon>Bacillati</taxon>
        <taxon>Bacillota</taxon>
        <taxon>Bacilli</taxon>
        <taxon>Bacillales</taxon>
        <taxon>Paenibacillaceae</taxon>
        <taxon>Cohnella</taxon>
    </lineage>
</organism>
<evidence type="ECO:0000259" key="1">
    <source>
        <dbReference type="Pfam" id="PF20251"/>
    </source>
</evidence>
<feature type="domain" description="Bacterial Ig-like" evidence="1">
    <location>
        <begin position="185"/>
        <end position="288"/>
    </location>
</feature>
<evidence type="ECO:0000313" key="3">
    <source>
        <dbReference type="Proteomes" id="UP001493487"/>
    </source>
</evidence>
<protein>
    <recommendedName>
        <fullName evidence="1">Bacterial Ig-like domain-containing protein</fullName>
    </recommendedName>
</protein>
<dbReference type="PROSITE" id="PS51257">
    <property type="entry name" value="PROKAR_LIPOPROTEIN"/>
    <property type="match status" value="1"/>
</dbReference>
<comment type="caution">
    <text evidence="2">The sequence shown here is derived from an EMBL/GenBank/DDBJ whole genome shotgun (WGS) entry which is preliminary data.</text>
</comment>
<gene>
    <name evidence="2" type="ORF">QJS35_26085</name>
</gene>
<keyword evidence="3" id="KW-1185">Reference proteome</keyword>
<dbReference type="RefSeq" id="WP_232188456.1">
    <property type="nucleotide sequence ID" value="NZ_JAIOAP010000016.1"/>
</dbReference>
<evidence type="ECO:0000313" key="2">
    <source>
        <dbReference type="EMBL" id="MEQ4485855.1"/>
    </source>
</evidence>
<sequence length="290" mass="31978">MRKLLVIIAFGFVLLGCESKSSTHLESTPSVFIDTTVVHLTDTVGNPDKVTVSAKLPRERALSAAKDYHPMTGKWFEGENGFSLITSYTSEETEAGSDVGAALGKVPEGRSVRFQITSRDKDGKRLQQITEYMADIKNTVDGRLDFSYNIPEQPNTNYLLSIEIVSPEGVVEDTMLAPIFVPPNELNARLTVKQPIDGSGQTELSLYNAGPTELYFGYGYGIYQKVSDGWKLLPDDSAVPAIGFRLKPGESHQEEVRFPGKLEPGDYRVVKQIEGYMTDVSVKLAAEFKI</sequence>
<dbReference type="Pfam" id="PF20251">
    <property type="entry name" value="Big_14"/>
    <property type="match status" value="1"/>
</dbReference>
<accession>A0ABV1L0J5</accession>
<proteinExistence type="predicted"/>
<name>A0ABV1L0J5_9BACL</name>